<proteinExistence type="predicted"/>
<comment type="caution">
    <text evidence="1">The sequence shown here is derived from an EMBL/GenBank/DDBJ whole genome shotgun (WGS) entry which is preliminary data.</text>
</comment>
<sequence length="140" mass="15812">MLLFLGINAALPPHIQKHHLLFDAYRQKQPSAKNIKKYLGSVKGPTGEVLYHVMTHFYTVQAAVVLHGHSRILFFDKSWKQLAYCEVDVPEELPDKIKKSSLCFKYAGANNQQLEYQVLIGAALPKLLSTGSNCYTIHTK</sequence>
<evidence type="ECO:0000313" key="2">
    <source>
        <dbReference type="Proteomes" id="UP001167796"/>
    </source>
</evidence>
<name>A0ABT9AGX7_9BACT</name>
<protein>
    <submittedName>
        <fullName evidence="1">Uncharacterized protein</fullName>
    </submittedName>
</protein>
<keyword evidence="2" id="KW-1185">Reference proteome</keyword>
<dbReference type="RefSeq" id="WP_305013796.1">
    <property type="nucleotide sequence ID" value="NZ_JAUQSX010000014.1"/>
</dbReference>
<gene>
    <name evidence="1" type="ORF">Q5H92_22385</name>
</gene>
<dbReference type="Proteomes" id="UP001167796">
    <property type="component" value="Unassembled WGS sequence"/>
</dbReference>
<accession>A0ABT9AGX7</accession>
<organism evidence="1 2">
    <name type="scientific">Hymenobacter mellowenesis</name>
    <dbReference type="NCBI Taxonomy" id="3063995"/>
    <lineage>
        <taxon>Bacteria</taxon>
        <taxon>Pseudomonadati</taxon>
        <taxon>Bacteroidota</taxon>
        <taxon>Cytophagia</taxon>
        <taxon>Cytophagales</taxon>
        <taxon>Hymenobacteraceae</taxon>
        <taxon>Hymenobacter</taxon>
    </lineage>
</organism>
<dbReference type="EMBL" id="JAUQSX010000014">
    <property type="protein sequence ID" value="MDO7849128.1"/>
    <property type="molecule type" value="Genomic_DNA"/>
</dbReference>
<reference evidence="1" key="1">
    <citation type="submission" date="2023-07" db="EMBL/GenBank/DDBJ databases">
        <authorList>
            <person name="Kim M.K."/>
        </authorList>
    </citation>
    <scope>NUCLEOTIDE SEQUENCE</scope>
    <source>
        <strain evidence="1">M29</strain>
    </source>
</reference>
<evidence type="ECO:0000313" key="1">
    <source>
        <dbReference type="EMBL" id="MDO7849128.1"/>
    </source>
</evidence>